<comment type="caution">
    <text evidence="2">The sequence shown here is derived from an EMBL/GenBank/DDBJ whole genome shotgun (WGS) entry which is preliminary data.</text>
</comment>
<dbReference type="GO" id="GO:0016121">
    <property type="term" value="P:carotene catabolic process"/>
    <property type="evidence" value="ECO:0007669"/>
    <property type="project" value="UniProtKB-UniRule"/>
</dbReference>
<dbReference type="Proteomes" id="UP000053586">
    <property type="component" value="Unassembled WGS sequence"/>
</dbReference>
<dbReference type="OrthoDB" id="8779153at2"/>
<dbReference type="GO" id="GO:0010436">
    <property type="term" value="F:carotenoid dioxygenase activity"/>
    <property type="evidence" value="ECO:0007669"/>
    <property type="project" value="UniProtKB-UniRule"/>
</dbReference>
<keyword evidence="1" id="KW-0560">Oxidoreductase</keyword>
<keyword evidence="1" id="KW-0479">Metal-binding</keyword>
<dbReference type="HAMAP" id="MF_02093">
    <property type="entry name" value="Beta_carotene_diox"/>
    <property type="match status" value="1"/>
</dbReference>
<comment type="cofactor">
    <cofactor evidence="1">
        <name>Fe(2+)</name>
        <dbReference type="ChEBI" id="CHEBI:29033"/>
    </cofactor>
</comment>
<evidence type="ECO:0000313" key="3">
    <source>
        <dbReference type="Proteomes" id="UP000053586"/>
    </source>
</evidence>
<feature type="transmembrane region" description="Helical" evidence="1">
    <location>
        <begin position="187"/>
        <end position="210"/>
    </location>
</feature>
<keyword evidence="1" id="KW-0472">Membrane</keyword>
<comment type="function">
    <text evidence="1">Catalyzes the cleavage of beta-carotene at its central double bond (15,15') to yield two molecules of all-trans-retinal.</text>
</comment>
<dbReference type="Pfam" id="PF15461">
    <property type="entry name" value="BCD"/>
    <property type="match status" value="1"/>
</dbReference>
<reference evidence="2 3" key="1">
    <citation type="journal article" date="2012" name="J. Bacteriol.">
        <title>Genome sequence of proteorhodopsin-containing sea ice bacterium Glaciecola punicea ACAM 611T.</title>
        <authorList>
            <person name="Qin Q.-L."/>
            <person name="Xie B.-B."/>
            <person name="Shu Y.-L."/>
            <person name="Rong J.-C."/>
            <person name="Zhao D.-L."/>
            <person name="Zhang X.-Y."/>
            <person name="Chen X.-L."/>
            <person name="Zhou B.-C."/>
            <person name="Zhanga Y.-Z."/>
        </authorList>
    </citation>
    <scope>NUCLEOTIDE SEQUENCE [LARGE SCALE GENOMIC DNA]</scope>
    <source>
        <strain evidence="2 3">ACAM 611</strain>
    </source>
</reference>
<dbReference type="STRING" id="56804.BAE46_11640"/>
<dbReference type="GO" id="GO:0005886">
    <property type="term" value="C:plasma membrane"/>
    <property type="evidence" value="ECO:0007669"/>
    <property type="project" value="UniProtKB-SubCell"/>
</dbReference>
<feature type="binding site" evidence="1">
    <location>
        <position position="214"/>
    </location>
    <ligand>
        <name>Fe cation</name>
        <dbReference type="ChEBI" id="CHEBI:24875"/>
    </ligand>
</feature>
<evidence type="ECO:0000313" key="2">
    <source>
        <dbReference type="EMBL" id="GAB56151.1"/>
    </source>
</evidence>
<dbReference type="AlphaFoldDB" id="H5TCX4"/>
<proteinExistence type="inferred from homology"/>
<name>H5TCX4_9ALTE</name>
<sequence length="297" mass="32832">MTKLRYTQIYIGTLLIFALLVAANFSLPEQYLIIGLAAAVTILGLPHGALDFAVAKSLNLVHSVKSGIFFISAYTTIAVLSILFWLGFPASALVLFLCVSIFHFSADWRTSMPKYAGMCLAAIVICGPAVIYSDVVTSLFTALLLSVDAANLVMQGMRLLFFATLAVFLYFLAKLVMSRKAKGKWRLAEWICLIMSSLVLTPLLHFSLYFCLLHSPKHLHDVSAKLNIDISRAVLLSIPFVLATMFIALGVYYGVSQYRGGLSINTVILRWVFIGLFGLTMSHMILISVWHRHEKAA</sequence>
<dbReference type="eggNOG" id="ENOG5032YMP">
    <property type="taxonomic scope" value="Bacteria"/>
</dbReference>
<feature type="binding site" evidence="1">
    <location>
        <position position="218"/>
    </location>
    <ligand>
        <name>Fe cation</name>
        <dbReference type="ChEBI" id="CHEBI:24875"/>
    </ligand>
</feature>
<comment type="similarity">
    <text evidence="1">Belongs to the Brp/Blh beta-carotene diooxygenase family.</text>
</comment>
<feature type="transmembrane region" description="Helical" evidence="1">
    <location>
        <begin position="67"/>
        <end position="86"/>
    </location>
</feature>
<gene>
    <name evidence="2" type="ORF">GPUN_2036</name>
</gene>
<keyword evidence="1" id="KW-0408">Iron</keyword>
<feature type="transmembrane region" description="Helical" evidence="1">
    <location>
        <begin position="230"/>
        <end position="255"/>
    </location>
</feature>
<dbReference type="EMBL" id="BAET01000022">
    <property type="protein sequence ID" value="GAB56151.1"/>
    <property type="molecule type" value="Genomic_DNA"/>
</dbReference>
<keyword evidence="1" id="KW-0812">Transmembrane</keyword>
<accession>H5TCX4</accession>
<dbReference type="NCBIfam" id="TIGR03753">
    <property type="entry name" value="blh_monoox"/>
    <property type="match status" value="1"/>
</dbReference>
<dbReference type="GO" id="GO:0005506">
    <property type="term" value="F:iron ion binding"/>
    <property type="evidence" value="ECO:0007669"/>
    <property type="project" value="UniProtKB-UniRule"/>
</dbReference>
<organism evidence="2 3">
    <name type="scientific">Glaciecola punicea ACAM 611</name>
    <dbReference type="NCBI Taxonomy" id="1121923"/>
    <lineage>
        <taxon>Bacteria</taxon>
        <taxon>Pseudomonadati</taxon>
        <taxon>Pseudomonadota</taxon>
        <taxon>Gammaproteobacteria</taxon>
        <taxon>Alteromonadales</taxon>
        <taxon>Alteromonadaceae</taxon>
        <taxon>Glaciecola</taxon>
    </lineage>
</organism>
<feature type="transmembrane region" description="Helical" evidence="1">
    <location>
        <begin position="157"/>
        <end position="175"/>
    </location>
</feature>
<feature type="binding site" evidence="1">
    <location>
        <position position="47"/>
    </location>
    <ligand>
        <name>Fe cation</name>
        <dbReference type="ChEBI" id="CHEBI:24875"/>
    </ligand>
</feature>
<protein>
    <recommendedName>
        <fullName evidence="1">Probable beta-carotene 15,15'-dioxygenase</fullName>
        <ecNumber evidence="1">1.13.11.63</ecNumber>
    </recommendedName>
</protein>
<evidence type="ECO:0000256" key="1">
    <source>
        <dbReference type="HAMAP-Rule" id="MF_02093"/>
    </source>
</evidence>
<feature type="transmembrane region" description="Helical" evidence="1">
    <location>
        <begin position="120"/>
        <end position="145"/>
    </location>
</feature>
<keyword evidence="1" id="KW-1003">Cell membrane</keyword>
<keyword evidence="1" id="KW-0223">Dioxygenase</keyword>
<reference evidence="2 3" key="2">
    <citation type="journal article" date="2017" name="Antonie Van Leeuwenhoek">
        <title>Rhizobium rhizosphaerae sp. nov., a novel species isolated from rice rhizosphere.</title>
        <authorList>
            <person name="Zhao J.J."/>
            <person name="Zhang J."/>
            <person name="Zhang R.J."/>
            <person name="Zhang C.W."/>
            <person name="Yin H.Q."/>
            <person name="Zhang X.X."/>
        </authorList>
    </citation>
    <scope>NUCLEOTIDE SEQUENCE [LARGE SCALE GENOMIC DNA]</scope>
    <source>
        <strain evidence="2 3">ACAM 611</strain>
    </source>
</reference>
<comment type="catalytic activity">
    <reaction evidence="1">
        <text>all-trans-beta-carotene + O2 = 2 all-trans-retinal</text>
        <dbReference type="Rhea" id="RHEA:32887"/>
        <dbReference type="ChEBI" id="CHEBI:15379"/>
        <dbReference type="ChEBI" id="CHEBI:17579"/>
        <dbReference type="ChEBI" id="CHEBI:17898"/>
        <dbReference type="EC" id="1.13.11.63"/>
    </reaction>
</comment>
<feature type="transmembrane region" description="Helical" evidence="1">
    <location>
        <begin position="7"/>
        <end position="25"/>
    </location>
</feature>
<comment type="subcellular location">
    <subcellularLocation>
        <location evidence="1">Cell membrane</location>
        <topology evidence="1">Multi-pass membrane protein</topology>
    </subcellularLocation>
</comment>
<feature type="transmembrane region" description="Helical" evidence="1">
    <location>
        <begin position="31"/>
        <end position="55"/>
    </location>
</feature>
<dbReference type="EC" id="1.13.11.63" evidence="1"/>
<dbReference type="GO" id="GO:0003834">
    <property type="term" value="F:beta-carotene 15,15'-dioxygenase activity"/>
    <property type="evidence" value="ECO:0007669"/>
    <property type="project" value="UniProtKB-EC"/>
</dbReference>
<dbReference type="InterPro" id="IPR022270">
    <property type="entry name" value="Blh_diox"/>
</dbReference>
<feature type="transmembrane region" description="Helical" evidence="1">
    <location>
        <begin position="267"/>
        <end position="290"/>
    </location>
</feature>
<feature type="binding site" evidence="1">
    <location>
        <position position="103"/>
    </location>
    <ligand>
        <name>Fe cation</name>
        <dbReference type="ChEBI" id="CHEBI:24875"/>
    </ligand>
</feature>
<keyword evidence="3" id="KW-1185">Reference proteome</keyword>
<keyword evidence="1" id="KW-1133">Transmembrane helix</keyword>
<dbReference type="RefSeq" id="WP_006006005.1">
    <property type="nucleotide sequence ID" value="NZ_BAET01000022.1"/>
</dbReference>